<comment type="catalytic activity">
    <reaction evidence="4">
        <text>N-terminal L-arginyl-[protein] + L-leucyl-tRNA(Leu) = N-terminal L-leucyl-L-arginyl-[protein] + tRNA(Leu) + H(+)</text>
        <dbReference type="Rhea" id="RHEA:50416"/>
        <dbReference type="Rhea" id="RHEA-COMP:9613"/>
        <dbReference type="Rhea" id="RHEA-COMP:9622"/>
        <dbReference type="Rhea" id="RHEA-COMP:12672"/>
        <dbReference type="Rhea" id="RHEA-COMP:12673"/>
        <dbReference type="ChEBI" id="CHEBI:15378"/>
        <dbReference type="ChEBI" id="CHEBI:64719"/>
        <dbReference type="ChEBI" id="CHEBI:78442"/>
        <dbReference type="ChEBI" id="CHEBI:78494"/>
        <dbReference type="ChEBI" id="CHEBI:133044"/>
        <dbReference type="EC" id="2.3.2.6"/>
    </reaction>
</comment>
<comment type="catalytic activity">
    <reaction evidence="4">
        <text>N-terminal L-lysyl-[protein] + L-leucyl-tRNA(Leu) = N-terminal L-leucyl-L-lysyl-[protein] + tRNA(Leu) + H(+)</text>
        <dbReference type="Rhea" id="RHEA:12340"/>
        <dbReference type="Rhea" id="RHEA-COMP:9613"/>
        <dbReference type="Rhea" id="RHEA-COMP:9622"/>
        <dbReference type="Rhea" id="RHEA-COMP:12670"/>
        <dbReference type="Rhea" id="RHEA-COMP:12671"/>
        <dbReference type="ChEBI" id="CHEBI:15378"/>
        <dbReference type="ChEBI" id="CHEBI:65249"/>
        <dbReference type="ChEBI" id="CHEBI:78442"/>
        <dbReference type="ChEBI" id="CHEBI:78494"/>
        <dbReference type="ChEBI" id="CHEBI:133043"/>
        <dbReference type="EC" id="2.3.2.6"/>
    </reaction>
</comment>
<keyword evidence="1 4" id="KW-0963">Cytoplasm</keyword>
<dbReference type="GO" id="GO:0008914">
    <property type="term" value="F:leucyl-tRNA--protein transferase activity"/>
    <property type="evidence" value="ECO:0007669"/>
    <property type="project" value="UniProtKB-EC"/>
</dbReference>
<name>A0ABR7QAE7_9FLAO</name>
<dbReference type="RefSeq" id="WP_187562596.1">
    <property type="nucleotide sequence ID" value="NZ_JACGWS010000007.1"/>
</dbReference>
<dbReference type="Gene3D" id="3.40.630.70">
    <property type="entry name" value="Leucyl/phenylalanyl-tRNA-protein transferase, C-terminal domain"/>
    <property type="match status" value="1"/>
</dbReference>
<keyword evidence="2 4" id="KW-0808">Transferase</keyword>
<proteinExistence type="inferred from homology"/>
<dbReference type="PANTHER" id="PTHR30098:SF2">
    <property type="entry name" value="LEUCYL_PHENYLALANYL-TRNA--PROTEIN TRANSFERASE"/>
    <property type="match status" value="1"/>
</dbReference>
<comment type="similarity">
    <text evidence="4">Belongs to the L/F-transferase family.</text>
</comment>
<dbReference type="EC" id="2.3.2.6" evidence="4"/>
<organism evidence="5 6">
    <name type="scientific">Kordia aestuariivivens</name>
    <dbReference type="NCBI Taxonomy" id="2759037"/>
    <lineage>
        <taxon>Bacteria</taxon>
        <taxon>Pseudomonadati</taxon>
        <taxon>Bacteroidota</taxon>
        <taxon>Flavobacteriia</taxon>
        <taxon>Flavobacteriales</taxon>
        <taxon>Flavobacteriaceae</taxon>
        <taxon>Kordia</taxon>
    </lineage>
</organism>
<comment type="catalytic activity">
    <reaction evidence="4">
        <text>L-phenylalanyl-tRNA(Phe) + an N-terminal L-alpha-aminoacyl-[protein] = an N-terminal L-phenylalanyl-L-alpha-aminoacyl-[protein] + tRNA(Phe)</text>
        <dbReference type="Rhea" id="RHEA:43632"/>
        <dbReference type="Rhea" id="RHEA-COMP:9668"/>
        <dbReference type="Rhea" id="RHEA-COMP:9699"/>
        <dbReference type="Rhea" id="RHEA-COMP:10636"/>
        <dbReference type="Rhea" id="RHEA-COMP:10637"/>
        <dbReference type="ChEBI" id="CHEBI:78442"/>
        <dbReference type="ChEBI" id="CHEBI:78531"/>
        <dbReference type="ChEBI" id="CHEBI:78597"/>
        <dbReference type="ChEBI" id="CHEBI:83561"/>
        <dbReference type="EC" id="2.3.2.6"/>
    </reaction>
</comment>
<dbReference type="InterPro" id="IPR042221">
    <property type="entry name" value="Leu/Phe-tRNA_Trfase_N"/>
</dbReference>
<dbReference type="InterPro" id="IPR004616">
    <property type="entry name" value="Leu/Phe-tRNA_Trfase"/>
</dbReference>
<dbReference type="InterPro" id="IPR016181">
    <property type="entry name" value="Acyl_CoA_acyltransferase"/>
</dbReference>
<comment type="subcellular location">
    <subcellularLocation>
        <location evidence="4">Cytoplasm</location>
    </subcellularLocation>
</comment>
<comment type="function">
    <text evidence="4">Functions in the N-end rule pathway of protein degradation where it conjugates Leu, Phe and, less efficiently, Met from aminoacyl-tRNAs to the N-termini of proteins containing an N-terminal arginine or lysine.</text>
</comment>
<comment type="caution">
    <text evidence="5">The sequence shown here is derived from an EMBL/GenBank/DDBJ whole genome shotgun (WGS) entry which is preliminary data.</text>
</comment>
<dbReference type="NCBIfam" id="TIGR00667">
    <property type="entry name" value="aat"/>
    <property type="match status" value="1"/>
</dbReference>
<evidence type="ECO:0000313" key="5">
    <source>
        <dbReference type="EMBL" id="MBC8755546.1"/>
    </source>
</evidence>
<protein>
    <recommendedName>
        <fullName evidence="4">Leucyl/phenylalanyl-tRNA--protein transferase</fullName>
        <ecNumber evidence="4">2.3.2.6</ecNumber>
    </recommendedName>
    <alternativeName>
        <fullName evidence="4">L/F-transferase</fullName>
    </alternativeName>
    <alternativeName>
        <fullName evidence="4">Leucyltransferase</fullName>
    </alternativeName>
    <alternativeName>
        <fullName evidence="4">Phenyalanyltransferase</fullName>
    </alternativeName>
</protein>
<dbReference type="SUPFAM" id="SSF55729">
    <property type="entry name" value="Acyl-CoA N-acyltransferases (Nat)"/>
    <property type="match status" value="1"/>
</dbReference>
<evidence type="ECO:0000256" key="3">
    <source>
        <dbReference type="ARBA" id="ARBA00023315"/>
    </source>
</evidence>
<dbReference type="HAMAP" id="MF_00688">
    <property type="entry name" value="Leu_Phe_trans"/>
    <property type="match status" value="1"/>
</dbReference>
<evidence type="ECO:0000256" key="1">
    <source>
        <dbReference type="ARBA" id="ARBA00022490"/>
    </source>
</evidence>
<accession>A0ABR7QAE7</accession>
<evidence type="ECO:0000256" key="2">
    <source>
        <dbReference type="ARBA" id="ARBA00022679"/>
    </source>
</evidence>
<gene>
    <name evidence="4" type="primary">aat</name>
    <name evidence="5" type="ORF">H2O64_12790</name>
</gene>
<evidence type="ECO:0000256" key="4">
    <source>
        <dbReference type="HAMAP-Rule" id="MF_00688"/>
    </source>
</evidence>
<reference evidence="5 6" key="1">
    <citation type="submission" date="2020-07" db="EMBL/GenBank/DDBJ databases">
        <title>Description of Kordia aestuariivivens sp. nov., isolated from a tidal flat.</title>
        <authorList>
            <person name="Park S."/>
            <person name="Yoon J.-H."/>
        </authorList>
    </citation>
    <scope>NUCLEOTIDE SEQUENCE [LARGE SCALE GENOMIC DNA]</scope>
    <source>
        <strain evidence="5 6">YSTF-M3</strain>
    </source>
</reference>
<sequence length="209" mass="23879">MHLLTDEIVFPPVEETSPEGILAFGGDLQPERLLLAYKNGIFPWYSADEPIIWWSPDPRMVLFPEDLKVSKSMKQLLRRETFKVTYNTAFEHVIRACALIQRPGQDDTWITSEMEEAYLELHKMGHAISVEVWRDEKLVGGIYGIDLGHVFCGESMFSLESNASKFGFIHLVEKLKANGCQLIDCQMHTDHLASLGAYEVPREVFLSYL</sequence>
<dbReference type="Pfam" id="PF03588">
    <property type="entry name" value="Leu_Phe_trans"/>
    <property type="match status" value="1"/>
</dbReference>
<dbReference type="Gene3D" id="3.30.70.3550">
    <property type="entry name" value="Leucyl/phenylalanyl-tRNA-protein transferase, N-terminal domain"/>
    <property type="match status" value="1"/>
</dbReference>
<dbReference type="Proteomes" id="UP000619238">
    <property type="component" value="Unassembled WGS sequence"/>
</dbReference>
<dbReference type="PANTHER" id="PTHR30098">
    <property type="entry name" value="LEUCYL/PHENYLALANYL-TRNA--PROTEIN TRANSFERASE"/>
    <property type="match status" value="1"/>
</dbReference>
<keyword evidence="6" id="KW-1185">Reference proteome</keyword>
<keyword evidence="3 4" id="KW-0012">Acyltransferase</keyword>
<evidence type="ECO:0000313" key="6">
    <source>
        <dbReference type="Proteomes" id="UP000619238"/>
    </source>
</evidence>
<dbReference type="EMBL" id="JACGWS010000007">
    <property type="protein sequence ID" value="MBC8755546.1"/>
    <property type="molecule type" value="Genomic_DNA"/>
</dbReference>
<dbReference type="InterPro" id="IPR042203">
    <property type="entry name" value="Leu/Phe-tRNA_Trfase_C"/>
</dbReference>